<evidence type="ECO:0000313" key="3">
    <source>
        <dbReference type="Proteomes" id="UP000003688"/>
    </source>
</evidence>
<dbReference type="Proteomes" id="UP000003688">
    <property type="component" value="Unassembled WGS sequence"/>
</dbReference>
<protein>
    <recommendedName>
        <fullName evidence="4">PEP-CTERM protein-sorting domain-containing protein</fullName>
    </recommendedName>
</protein>
<reference evidence="2 3" key="1">
    <citation type="journal article" date="2011" name="J. Bacteriol.">
        <title>Genome sequence of 'Pedosphaera parvula' Ellin514, an aerobic Verrucomicrobial isolate from pasture soil.</title>
        <authorList>
            <person name="Kant R."/>
            <person name="van Passel M.W."/>
            <person name="Sangwan P."/>
            <person name="Palva A."/>
            <person name="Lucas S."/>
            <person name="Copeland A."/>
            <person name="Lapidus A."/>
            <person name="Glavina Del Rio T."/>
            <person name="Dalin E."/>
            <person name="Tice H."/>
            <person name="Bruce D."/>
            <person name="Goodwin L."/>
            <person name="Pitluck S."/>
            <person name="Chertkov O."/>
            <person name="Larimer F.W."/>
            <person name="Land M.L."/>
            <person name="Hauser L."/>
            <person name="Brettin T.S."/>
            <person name="Detter J.C."/>
            <person name="Han S."/>
            <person name="de Vos W.M."/>
            <person name="Janssen P.H."/>
            <person name="Smidt H."/>
        </authorList>
    </citation>
    <scope>NUCLEOTIDE SEQUENCE [LARGE SCALE GENOMIC DNA]</scope>
    <source>
        <strain evidence="2 3">Ellin514</strain>
    </source>
</reference>
<feature type="transmembrane region" description="Helical" evidence="1">
    <location>
        <begin position="38"/>
        <end position="58"/>
    </location>
</feature>
<dbReference type="AlphaFoldDB" id="B9XMI5"/>
<evidence type="ECO:0008006" key="4">
    <source>
        <dbReference type="Google" id="ProtNLM"/>
    </source>
</evidence>
<proteinExistence type="predicted"/>
<evidence type="ECO:0000313" key="2">
    <source>
        <dbReference type="EMBL" id="EEF59027.1"/>
    </source>
</evidence>
<name>B9XMI5_PEDPL</name>
<keyword evidence="1" id="KW-0812">Transmembrane</keyword>
<evidence type="ECO:0000256" key="1">
    <source>
        <dbReference type="SAM" id="Phobius"/>
    </source>
</evidence>
<keyword evidence="1" id="KW-0472">Membrane</keyword>
<dbReference type="EMBL" id="ABOX02000034">
    <property type="protein sequence ID" value="EEF59027.1"/>
    <property type="molecule type" value="Genomic_DNA"/>
</dbReference>
<organism evidence="2 3">
    <name type="scientific">Pedosphaera parvula (strain Ellin514)</name>
    <dbReference type="NCBI Taxonomy" id="320771"/>
    <lineage>
        <taxon>Bacteria</taxon>
        <taxon>Pseudomonadati</taxon>
        <taxon>Verrucomicrobiota</taxon>
        <taxon>Pedosphaerae</taxon>
        <taxon>Pedosphaerales</taxon>
        <taxon>Pedosphaeraceae</taxon>
        <taxon>Pedosphaera</taxon>
    </lineage>
</organism>
<sequence precursor="true">MVTECSISSTLNSYIQTRMKKFTSFPGISFQLDTRIKAFAKTIGLTLVVLFGSMAMSFGQAFPVMAGSAPATNSFTPVPNFGSLVIDYNFYTVPDTMDVYYNDVNIFSSGQVSGAGQFFIPYGPGSPTSLTIVMDQAGVVSPTTEWMYQVTAVPEPGCLWFLSLGLPLLVFCPRRISTPARCMFEGGKDWSSLAARGYSSGSR</sequence>
<keyword evidence="1" id="KW-1133">Transmembrane helix</keyword>
<accession>B9XMI5</accession>
<keyword evidence="3" id="KW-1185">Reference proteome</keyword>
<comment type="caution">
    <text evidence="2">The sequence shown here is derived from an EMBL/GenBank/DDBJ whole genome shotgun (WGS) entry which is preliminary data.</text>
</comment>
<gene>
    <name evidence="2" type="ORF">Cflav_PD2076</name>
</gene>